<dbReference type="AlphaFoldDB" id="A0AAV1IB15"/>
<evidence type="ECO:0000256" key="7">
    <source>
        <dbReference type="ARBA" id="ARBA00023128"/>
    </source>
</evidence>
<gene>
    <name evidence="11" type="ORF">CVIRNUC_007607</name>
</gene>
<organism evidence="11 12">
    <name type="scientific">Coccomyxa viridis</name>
    <dbReference type="NCBI Taxonomy" id="1274662"/>
    <lineage>
        <taxon>Eukaryota</taxon>
        <taxon>Viridiplantae</taxon>
        <taxon>Chlorophyta</taxon>
        <taxon>core chlorophytes</taxon>
        <taxon>Trebouxiophyceae</taxon>
        <taxon>Trebouxiophyceae incertae sedis</taxon>
        <taxon>Coccomyxaceae</taxon>
        <taxon>Coccomyxa</taxon>
    </lineage>
</organism>
<sequence>MNALRQGTRLLRRNPLQQARAAHQDSTAVDTEHRVDGEIGIASGAPEAIYKRQVIIYSPARTSGQQGKANTAGASGNGPSWKLIFETQQKWENPLIGWTSTADPLDNVGRATLNFHTQADAEDFCKKHGWKYEVSPQKEQTETRPRRFIGYGDNFSVKRHGYPEGGLRSEGEKPKSKK</sequence>
<keyword evidence="5 9" id="KW-0809">Transit peptide</keyword>
<dbReference type="InterPro" id="IPR038532">
    <property type="entry name" value="NDUFS4-like_sf"/>
</dbReference>
<keyword evidence="6 9" id="KW-0249">Electron transport</keyword>
<comment type="function">
    <text evidence="9">Accessory subunit of the mitochondrial membrane respiratory chain NADH dehydrogenase (Complex I), that is believed not to be involved in catalysis. Complex I functions in the transfer of electrons from NADH to the respiratory chain. The immediate electron acceptor for the enzyme is believed to be ubiquinone.</text>
</comment>
<evidence type="ECO:0000256" key="3">
    <source>
        <dbReference type="ARBA" id="ARBA00022660"/>
    </source>
</evidence>
<evidence type="ECO:0000256" key="4">
    <source>
        <dbReference type="ARBA" id="ARBA00022792"/>
    </source>
</evidence>
<comment type="subcellular location">
    <subcellularLocation>
        <location evidence="9">Mitochondrion inner membrane</location>
        <topology evidence="9">Peripheral membrane protein</topology>
        <orientation evidence="9">Matrix side</orientation>
    </subcellularLocation>
</comment>
<dbReference type="GO" id="GO:0005743">
    <property type="term" value="C:mitochondrial inner membrane"/>
    <property type="evidence" value="ECO:0007669"/>
    <property type="project" value="UniProtKB-SubCell"/>
</dbReference>
<dbReference type="PANTHER" id="PTHR12219">
    <property type="entry name" value="NADH-UBIQUINONE OXIDOREDUCTASE"/>
    <property type="match status" value="1"/>
</dbReference>
<evidence type="ECO:0000313" key="12">
    <source>
        <dbReference type="Proteomes" id="UP001314263"/>
    </source>
</evidence>
<dbReference type="PANTHER" id="PTHR12219:SF8">
    <property type="entry name" value="NADH DEHYDROGENASE [UBIQUINONE] IRON-SULFUR PROTEIN 4, MITOCHONDRIAL"/>
    <property type="match status" value="1"/>
</dbReference>
<feature type="compositionally biased region" description="Basic and acidic residues" evidence="10">
    <location>
        <begin position="167"/>
        <end position="178"/>
    </location>
</feature>
<evidence type="ECO:0000256" key="5">
    <source>
        <dbReference type="ARBA" id="ARBA00022946"/>
    </source>
</evidence>
<evidence type="ECO:0000256" key="10">
    <source>
        <dbReference type="SAM" id="MobiDB-lite"/>
    </source>
</evidence>
<keyword evidence="12" id="KW-1185">Reference proteome</keyword>
<keyword evidence="4 9" id="KW-0999">Mitochondrion inner membrane</keyword>
<comment type="similarity">
    <text evidence="1 9">Belongs to the complex I NDUFS4 subunit family.</text>
</comment>
<evidence type="ECO:0000256" key="6">
    <source>
        <dbReference type="ARBA" id="ARBA00022982"/>
    </source>
</evidence>
<keyword evidence="2 9" id="KW-0813">Transport</keyword>
<dbReference type="Gene3D" id="3.30.160.190">
    <property type="entry name" value="atu1810 like domain"/>
    <property type="match status" value="1"/>
</dbReference>
<dbReference type="EMBL" id="CAUYUE010000010">
    <property type="protein sequence ID" value="CAK0784403.1"/>
    <property type="molecule type" value="Genomic_DNA"/>
</dbReference>
<feature type="region of interest" description="Disordered" evidence="10">
    <location>
        <begin position="136"/>
        <end position="178"/>
    </location>
</feature>
<evidence type="ECO:0000256" key="9">
    <source>
        <dbReference type="RuleBase" id="RU367010"/>
    </source>
</evidence>
<dbReference type="InterPro" id="IPR006885">
    <property type="entry name" value="NADH_UbQ_FeS_4_mit-like"/>
</dbReference>
<keyword evidence="8 9" id="KW-0472">Membrane</keyword>
<evidence type="ECO:0000256" key="1">
    <source>
        <dbReference type="ARBA" id="ARBA00005882"/>
    </source>
</evidence>
<accession>A0AAV1IB15</accession>
<name>A0AAV1IB15_9CHLO</name>
<dbReference type="Proteomes" id="UP001314263">
    <property type="component" value="Unassembled WGS sequence"/>
</dbReference>
<keyword evidence="3 9" id="KW-0679">Respiratory chain</keyword>
<reference evidence="11 12" key="1">
    <citation type="submission" date="2023-10" db="EMBL/GenBank/DDBJ databases">
        <authorList>
            <person name="Maclean D."/>
            <person name="Macfadyen A."/>
        </authorList>
    </citation>
    <scope>NUCLEOTIDE SEQUENCE [LARGE SCALE GENOMIC DNA]</scope>
</reference>
<proteinExistence type="inferred from homology"/>
<evidence type="ECO:0000313" key="11">
    <source>
        <dbReference type="EMBL" id="CAK0784403.1"/>
    </source>
</evidence>
<protein>
    <recommendedName>
        <fullName evidence="9">NADH dehydrogenase [ubiquinone] iron-sulfur protein 4, mitochondrial</fullName>
    </recommendedName>
</protein>
<keyword evidence="7 9" id="KW-0496">Mitochondrion</keyword>
<dbReference type="Pfam" id="PF04800">
    <property type="entry name" value="NDUS4"/>
    <property type="match status" value="1"/>
</dbReference>
<evidence type="ECO:0000256" key="2">
    <source>
        <dbReference type="ARBA" id="ARBA00022448"/>
    </source>
</evidence>
<comment type="caution">
    <text evidence="11">The sequence shown here is derived from an EMBL/GenBank/DDBJ whole genome shotgun (WGS) entry which is preliminary data.</text>
</comment>
<evidence type="ECO:0000256" key="8">
    <source>
        <dbReference type="ARBA" id="ARBA00023136"/>
    </source>
</evidence>
<dbReference type="GO" id="GO:0022900">
    <property type="term" value="P:electron transport chain"/>
    <property type="evidence" value="ECO:0007669"/>
    <property type="project" value="InterPro"/>
</dbReference>